<evidence type="ECO:0000259" key="1">
    <source>
        <dbReference type="Pfam" id="PF04542"/>
    </source>
</evidence>
<dbReference type="GO" id="GO:0003677">
    <property type="term" value="F:DNA binding"/>
    <property type="evidence" value="ECO:0007669"/>
    <property type="project" value="InterPro"/>
</dbReference>
<evidence type="ECO:0000259" key="2">
    <source>
        <dbReference type="Pfam" id="PF08281"/>
    </source>
</evidence>
<name>A0A4R8LZ25_9BACT</name>
<dbReference type="SUPFAM" id="SSF88659">
    <property type="entry name" value="Sigma3 and sigma4 domains of RNA polymerase sigma factors"/>
    <property type="match status" value="1"/>
</dbReference>
<dbReference type="Pfam" id="PF04542">
    <property type="entry name" value="Sigma70_r2"/>
    <property type="match status" value="1"/>
</dbReference>
<dbReference type="InterPro" id="IPR013324">
    <property type="entry name" value="RNA_pol_sigma_r3/r4-like"/>
</dbReference>
<dbReference type="Gene3D" id="1.10.10.10">
    <property type="entry name" value="Winged helix-like DNA-binding domain superfamily/Winged helix DNA-binding domain"/>
    <property type="match status" value="1"/>
</dbReference>
<dbReference type="OrthoDB" id="5508at2"/>
<dbReference type="Gene3D" id="1.10.1740.10">
    <property type="match status" value="1"/>
</dbReference>
<dbReference type="NCBIfam" id="TIGR02937">
    <property type="entry name" value="sigma70-ECF"/>
    <property type="match status" value="1"/>
</dbReference>
<evidence type="ECO:0000313" key="3">
    <source>
        <dbReference type="EMBL" id="TDY52111.1"/>
    </source>
</evidence>
<comment type="caution">
    <text evidence="3">The sequence shown here is derived from an EMBL/GenBank/DDBJ whole genome shotgun (WGS) entry which is preliminary data.</text>
</comment>
<dbReference type="EMBL" id="SORI01000038">
    <property type="protein sequence ID" value="TDY52111.1"/>
    <property type="molecule type" value="Genomic_DNA"/>
</dbReference>
<dbReference type="InterPro" id="IPR013325">
    <property type="entry name" value="RNA_pol_sigma_r2"/>
</dbReference>
<dbReference type="Pfam" id="PF08281">
    <property type="entry name" value="Sigma70_r4_2"/>
    <property type="match status" value="1"/>
</dbReference>
<feature type="domain" description="RNA polymerase sigma factor 70 region 4 type 2" evidence="2">
    <location>
        <begin position="115"/>
        <end position="153"/>
    </location>
</feature>
<dbReference type="GO" id="GO:0006352">
    <property type="term" value="P:DNA-templated transcription initiation"/>
    <property type="evidence" value="ECO:0007669"/>
    <property type="project" value="InterPro"/>
</dbReference>
<reference evidence="3 4" key="1">
    <citation type="submission" date="2019-03" db="EMBL/GenBank/DDBJ databases">
        <title>Genomic Encyclopedia of Type Strains, Phase IV (KMG-IV): sequencing the most valuable type-strain genomes for metagenomic binning, comparative biology and taxonomic classification.</title>
        <authorList>
            <person name="Goeker M."/>
        </authorList>
    </citation>
    <scope>NUCLEOTIDE SEQUENCE [LARGE SCALE GENOMIC DNA]</scope>
    <source>
        <strain evidence="3 4">DSM 25964</strain>
    </source>
</reference>
<keyword evidence="4" id="KW-1185">Reference proteome</keyword>
<dbReference type="AlphaFoldDB" id="A0A4R8LZ25"/>
<dbReference type="InterPro" id="IPR013249">
    <property type="entry name" value="RNA_pol_sigma70_r4_t2"/>
</dbReference>
<dbReference type="InterPro" id="IPR014284">
    <property type="entry name" value="RNA_pol_sigma-70_dom"/>
</dbReference>
<accession>A0A4R8LZ25</accession>
<proteinExistence type="predicted"/>
<evidence type="ECO:0000313" key="4">
    <source>
        <dbReference type="Proteomes" id="UP000295066"/>
    </source>
</evidence>
<dbReference type="RefSeq" id="WP_133959258.1">
    <property type="nucleotide sequence ID" value="NZ_SORI01000038.1"/>
</dbReference>
<protein>
    <submittedName>
        <fullName evidence="3">RNA polymerase sigma factor (Sigma-70 family)</fullName>
    </submittedName>
</protein>
<organism evidence="3 4">
    <name type="scientific">Aminivibrio pyruvatiphilus</name>
    <dbReference type="NCBI Taxonomy" id="1005740"/>
    <lineage>
        <taxon>Bacteria</taxon>
        <taxon>Thermotogati</taxon>
        <taxon>Synergistota</taxon>
        <taxon>Synergistia</taxon>
        <taxon>Synergistales</taxon>
        <taxon>Aminobacteriaceae</taxon>
        <taxon>Aminivibrio</taxon>
    </lineage>
</organism>
<dbReference type="InterPro" id="IPR036388">
    <property type="entry name" value="WH-like_DNA-bd_sf"/>
</dbReference>
<dbReference type="InterPro" id="IPR007627">
    <property type="entry name" value="RNA_pol_sigma70_r2"/>
</dbReference>
<dbReference type="Proteomes" id="UP000295066">
    <property type="component" value="Unassembled WGS sequence"/>
</dbReference>
<dbReference type="SUPFAM" id="SSF88946">
    <property type="entry name" value="Sigma2 domain of RNA polymerase sigma factors"/>
    <property type="match status" value="1"/>
</dbReference>
<sequence>MGFPKYDMESELRRFRPLVTATARRYAGRGAEFDDLVQEGYLALLELIPRCGDPERLPLFLKNRLPARVRAAARREWRQQYVPLEDVEGTPEEPAIFEEPHIPDRAVEECLCGEDRELVILLAGGFSQKEAAERFGITQQAVSARLRLVRKRLAPLIQ</sequence>
<gene>
    <name evidence="3" type="ORF">C8D99_13810</name>
</gene>
<dbReference type="GO" id="GO:0016987">
    <property type="term" value="F:sigma factor activity"/>
    <property type="evidence" value="ECO:0007669"/>
    <property type="project" value="InterPro"/>
</dbReference>
<feature type="domain" description="RNA polymerase sigma-70 region 2" evidence="1">
    <location>
        <begin position="13"/>
        <end position="78"/>
    </location>
</feature>